<evidence type="ECO:0000256" key="2">
    <source>
        <dbReference type="ARBA" id="ARBA00022737"/>
    </source>
</evidence>
<keyword evidence="2" id="KW-0677">Repeat</keyword>
<accession>A0A672JHH2</accession>
<dbReference type="SMART" id="SM00612">
    <property type="entry name" value="Kelch"/>
    <property type="match status" value="6"/>
</dbReference>
<dbReference type="OMA" id="EWHAVEH"/>
<gene>
    <name evidence="4" type="primary">LOC115391532</name>
</gene>
<reference evidence="4" key="2">
    <citation type="submission" date="2025-08" db="UniProtKB">
        <authorList>
            <consortium name="Ensembl"/>
        </authorList>
    </citation>
    <scope>IDENTIFICATION</scope>
</reference>
<reference evidence="4" key="1">
    <citation type="submission" date="2019-06" db="EMBL/GenBank/DDBJ databases">
        <authorList>
            <consortium name="Wellcome Sanger Institute Data Sharing"/>
        </authorList>
    </citation>
    <scope>NUCLEOTIDE SEQUENCE [LARGE SCALE GENOMIC DNA]</scope>
</reference>
<dbReference type="InterPro" id="IPR056737">
    <property type="entry name" value="Beta-prop_ATRN-MKLN-like"/>
</dbReference>
<dbReference type="PANTHER" id="PTHR45632">
    <property type="entry name" value="LD33804P"/>
    <property type="match status" value="1"/>
</dbReference>
<feature type="domain" description="BTB" evidence="3">
    <location>
        <begin position="34"/>
        <end position="100"/>
    </location>
</feature>
<dbReference type="Ensembl" id="ENSSFAT00005055391.1">
    <property type="protein sequence ID" value="ENSSFAP00005053713.1"/>
    <property type="gene ID" value="ENSSFAG00005025639.1"/>
</dbReference>
<dbReference type="InterPro" id="IPR011705">
    <property type="entry name" value="BACK"/>
</dbReference>
<dbReference type="InterPro" id="IPR017096">
    <property type="entry name" value="BTB-kelch_protein"/>
</dbReference>
<dbReference type="Gene3D" id="3.30.710.10">
    <property type="entry name" value="Potassium Channel Kv1.1, Chain A"/>
    <property type="match status" value="1"/>
</dbReference>
<dbReference type="InterPro" id="IPR006652">
    <property type="entry name" value="Kelch_1"/>
</dbReference>
<dbReference type="InterPro" id="IPR000210">
    <property type="entry name" value="BTB/POZ_dom"/>
</dbReference>
<sequence>KEVASPTQSSGFHSQHFCNMATVQEELRLAGLLCDAFLKVQDVEFQIHKIILCECSPYFEALFVKRSSPNQRDYVIDGVTPVIMELIIQFAYTGSVPVTMDNVQDLMVTANHFEIMDIVQTCSHALEEQLCPENCISIWQFTKNYCFSKLEFQVQRYILYHFEEVVSSSAGQLMQLSVHEFVHFLSRDDLIVRTERTVYEGIMKWITNDPHQRKGHLCSLISKMRLCMMSSTDIMNVLLSNDLVKKDSQCRAMVTRVSRILRYLNNHHAGDIFSNPFARPRQPNAILVAIGGLNEANVILNIDAYDIRVNRWFQLTAPLESPRYCHGTAFLNGYIYVIGGSDGNEQLNSVCRFNPIMKVFEEVAPMHFCRVFVSVTVLNGLIFAMGGSDGQMCHRSAEYYLPESNQWTLIAPMHERRGAASSTVLHEKIYIFGGSNGRDPLQSAECYNPQTNQWTRIFDMSIPRDGCAAVAHKNLVYVVGGFDGNEHLSSAEVYHPLTDSWAVLPSMGSRHTAPGIGVLDDRIFVVGGFDDRIHTIRAVECFDPMLNLWSDVRDLYDSCAALSCCVIHGLPNMEDYTFNRDSLPAGLRSWMAQSLKTGELPGFVENGIKI</sequence>
<dbReference type="Proteomes" id="UP000472267">
    <property type="component" value="Chromosome 7"/>
</dbReference>
<dbReference type="SMART" id="SM00225">
    <property type="entry name" value="BTB"/>
    <property type="match status" value="1"/>
</dbReference>
<evidence type="ECO:0000313" key="5">
    <source>
        <dbReference type="Proteomes" id="UP000472267"/>
    </source>
</evidence>
<evidence type="ECO:0000256" key="1">
    <source>
        <dbReference type="ARBA" id="ARBA00022441"/>
    </source>
</evidence>
<dbReference type="PANTHER" id="PTHR45632:SF3">
    <property type="entry name" value="KELCH-LIKE PROTEIN 32"/>
    <property type="match status" value="1"/>
</dbReference>
<dbReference type="Pfam" id="PF07707">
    <property type="entry name" value="BACK"/>
    <property type="match status" value="1"/>
</dbReference>
<dbReference type="InParanoid" id="A0A672JHH2"/>
<evidence type="ECO:0000313" key="4">
    <source>
        <dbReference type="Ensembl" id="ENSSFAP00005053713.1"/>
    </source>
</evidence>
<reference evidence="4" key="3">
    <citation type="submission" date="2025-09" db="UniProtKB">
        <authorList>
            <consortium name="Ensembl"/>
        </authorList>
    </citation>
    <scope>IDENTIFICATION</scope>
</reference>
<dbReference type="SUPFAM" id="SSF54695">
    <property type="entry name" value="POZ domain"/>
    <property type="match status" value="1"/>
</dbReference>
<name>A0A672JHH2_SALFA</name>
<protein>
    <submittedName>
        <fullName evidence="4">Kelch like family member 10</fullName>
    </submittedName>
</protein>
<dbReference type="InterPro" id="IPR011333">
    <property type="entry name" value="SKP1/BTB/POZ_sf"/>
</dbReference>
<proteinExistence type="predicted"/>
<dbReference type="PIRSF" id="PIRSF037037">
    <property type="entry name" value="Kelch-like_protein_gigaxonin"/>
    <property type="match status" value="1"/>
</dbReference>
<dbReference type="Gene3D" id="2.120.10.80">
    <property type="entry name" value="Kelch-type beta propeller"/>
    <property type="match status" value="1"/>
</dbReference>
<dbReference type="FunFam" id="1.25.40.420:FF:000001">
    <property type="entry name" value="Kelch-like family member 12"/>
    <property type="match status" value="1"/>
</dbReference>
<evidence type="ECO:0000259" key="3">
    <source>
        <dbReference type="PROSITE" id="PS50097"/>
    </source>
</evidence>
<dbReference type="InterPro" id="IPR015915">
    <property type="entry name" value="Kelch-typ_b-propeller"/>
</dbReference>
<dbReference type="Pfam" id="PF24981">
    <property type="entry name" value="Beta-prop_ATRN-LZTR1"/>
    <property type="match status" value="1"/>
</dbReference>
<organism evidence="4 5">
    <name type="scientific">Salarias fasciatus</name>
    <name type="common">Jewelled blenny</name>
    <name type="synonym">Blennius fasciatus</name>
    <dbReference type="NCBI Taxonomy" id="181472"/>
    <lineage>
        <taxon>Eukaryota</taxon>
        <taxon>Metazoa</taxon>
        <taxon>Chordata</taxon>
        <taxon>Craniata</taxon>
        <taxon>Vertebrata</taxon>
        <taxon>Euteleostomi</taxon>
        <taxon>Actinopterygii</taxon>
        <taxon>Neopterygii</taxon>
        <taxon>Teleostei</taxon>
        <taxon>Neoteleostei</taxon>
        <taxon>Acanthomorphata</taxon>
        <taxon>Ovalentaria</taxon>
        <taxon>Blenniimorphae</taxon>
        <taxon>Blenniiformes</taxon>
        <taxon>Blennioidei</taxon>
        <taxon>Blenniidae</taxon>
        <taxon>Salariinae</taxon>
        <taxon>Salarias</taxon>
    </lineage>
</organism>
<dbReference type="Pfam" id="PF00651">
    <property type="entry name" value="BTB"/>
    <property type="match status" value="1"/>
</dbReference>
<keyword evidence="1" id="KW-0880">Kelch repeat</keyword>
<dbReference type="AlphaFoldDB" id="A0A672JHH2"/>
<dbReference type="PROSITE" id="PS50097">
    <property type="entry name" value="BTB"/>
    <property type="match status" value="1"/>
</dbReference>
<dbReference type="SUPFAM" id="SSF117281">
    <property type="entry name" value="Kelch motif"/>
    <property type="match status" value="1"/>
</dbReference>
<dbReference type="Gene3D" id="1.25.40.420">
    <property type="match status" value="1"/>
</dbReference>
<dbReference type="SMART" id="SM00875">
    <property type="entry name" value="BACK"/>
    <property type="match status" value="1"/>
</dbReference>
<keyword evidence="5" id="KW-1185">Reference proteome</keyword>